<dbReference type="RefSeq" id="WP_160161786.1">
    <property type="nucleotide sequence ID" value="NZ_BIFH01000047.1"/>
</dbReference>
<dbReference type="InterPro" id="IPR008278">
    <property type="entry name" value="4-PPantetheinyl_Trfase_dom"/>
</dbReference>
<comment type="caution">
    <text evidence="4">The sequence shown here is derived from an EMBL/GenBank/DDBJ whole genome shotgun (WGS) entry which is preliminary data.</text>
</comment>
<dbReference type="AlphaFoldDB" id="A0A401Z313"/>
<dbReference type="OrthoDB" id="190168at2"/>
<dbReference type="GO" id="GO:0019878">
    <property type="term" value="P:lysine biosynthetic process via aminoadipic acid"/>
    <property type="evidence" value="ECO:0007669"/>
    <property type="project" value="TreeGrafter"/>
</dbReference>
<dbReference type="SUPFAM" id="SSF56214">
    <property type="entry name" value="4'-phosphopantetheinyl transferase"/>
    <property type="match status" value="2"/>
</dbReference>
<proteinExistence type="inferred from homology"/>
<protein>
    <submittedName>
        <fullName evidence="4">4'-phosphopantetheinyl transferase</fullName>
    </submittedName>
</protein>
<dbReference type="Gene3D" id="3.90.470.20">
    <property type="entry name" value="4'-phosphopantetheinyl transferase domain"/>
    <property type="match status" value="1"/>
</dbReference>
<evidence type="ECO:0000256" key="1">
    <source>
        <dbReference type="ARBA" id="ARBA00010990"/>
    </source>
</evidence>
<keyword evidence="5" id="KW-1185">Reference proteome</keyword>
<sequence>MGPAECVVWWAEPDPDAVARAWFDAAERARYERYRRPADRARFATARALARRVLAARLDVAPGEVRFDTTCRLCGCDRGKPRVAHGPAGLDFSISHAGERVVLAVVEGAEVGVDVERIATVEGTLSSAELAARDRLPARLRAADAITRWTRKEALLKVYGLGLTVDPRRLTVSGAGEPPRLLDWPDPPEAARAAGVPGDLAAIDPDGGHPHHGQDAVRMYDLAPGVGYAATVALRGPGPDTVRERWVDAVSVPGGAAPDRSDAGAADGQ</sequence>
<evidence type="ECO:0000259" key="3">
    <source>
        <dbReference type="Pfam" id="PF01648"/>
    </source>
</evidence>
<dbReference type="PANTHER" id="PTHR12215">
    <property type="entry name" value="PHOSPHOPANTETHEINE TRANSFERASE"/>
    <property type="match status" value="1"/>
</dbReference>
<feature type="domain" description="4'-phosphopantetheinyl transferase" evidence="3">
    <location>
        <begin position="111"/>
        <end position="174"/>
    </location>
</feature>
<organism evidence="4 5">
    <name type="scientific">Embleya hyalina</name>
    <dbReference type="NCBI Taxonomy" id="516124"/>
    <lineage>
        <taxon>Bacteria</taxon>
        <taxon>Bacillati</taxon>
        <taxon>Actinomycetota</taxon>
        <taxon>Actinomycetes</taxon>
        <taxon>Kitasatosporales</taxon>
        <taxon>Streptomycetaceae</taxon>
        <taxon>Embleya</taxon>
    </lineage>
</organism>
<comment type="similarity">
    <text evidence="1">Belongs to the P-Pant transferase superfamily. Gsp/Sfp/HetI/AcpT family.</text>
</comment>
<gene>
    <name evidence="4" type="ORF">EHYA_09002</name>
</gene>
<dbReference type="Proteomes" id="UP000286931">
    <property type="component" value="Unassembled WGS sequence"/>
</dbReference>
<accession>A0A401Z313</accession>
<dbReference type="GO" id="GO:0000287">
    <property type="term" value="F:magnesium ion binding"/>
    <property type="evidence" value="ECO:0007669"/>
    <property type="project" value="InterPro"/>
</dbReference>
<dbReference type="InterPro" id="IPR037143">
    <property type="entry name" value="4-PPantetheinyl_Trfase_dom_sf"/>
</dbReference>
<dbReference type="GO" id="GO:0008897">
    <property type="term" value="F:holo-[acyl-carrier-protein] synthase activity"/>
    <property type="evidence" value="ECO:0007669"/>
    <property type="project" value="InterPro"/>
</dbReference>
<dbReference type="PANTHER" id="PTHR12215:SF10">
    <property type="entry name" value="L-AMINOADIPATE-SEMIALDEHYDE DEHYDROGENASE-PHOSPHOPANTETHEINYL TRANSFERASE"/>
    <property type="match status" value="1"/>
</dbReference>
<name>A0A401Z313_9ACTN</name>
<dbReference type="GO" id="GO:0005829">
    <property type="term" value="C:cytosol"/>
    <property type="evidence" value="ECO:0007669"/>
    <property type="project" value="TreeGrafter"/>
</dbReference>
<reference evidence="4 5" key="1">
    <citation type="submission" date="2018-12" db="EMBL/GenBank/DDBJ databases">
        <title>Draft genome sequence of Embleya hyalina NBRC 13850T.</title>
        <authorList>
            <person name="Komaki H."/>
            <person name="Hosoyama A."/>
            <person name="Kimura A."/>
            <person name="Ichikawa N."/>
            <person name="Tamura T."/>
        </authorList>
    </citation>
    <scope>NUCLEOTIDE SEQUENCE [LARGE SCALE GENOMIC DNA]</scope>
    <source>
        <strain evidence="4 5">NBRC 13850</strain>
    </source>
</reference>
<dbReference type="InterPro" id="IPR050559">
    <property type="entry name" value="P-Pant_transferase_sf"/>
</dbReference>
<evidence type="ECO:0000313" key="5">
    <source>
        <dbReference type="Proteomes" id="UP000286931"/>
    </source>
</evidence>
<keyword evidence="2 4" id="KW-0808">Transferase</keyword>
<evidence type="ECO:0000313" key="4">
    <source>
        <dbReference type="EMBL" id="GCE01239.1"/>
    </source>
</evidence>
<dbReference type="Pfam" id="PF01648">
    <property type="entry name" value="ACPS"/>
    <property type="match status" value="1"/>
</dbReference>
<dbReference type="EMBL" id="BIFH01000047">
    <property type="protein sequence ID" value="GCE01239.1"/>
    <property type="molecule type" value="Genomic_DNA"/>
</dbReference>
<evidence type="ECO:0000256" key="2">
    <source>
        <dbReference type="ARBA" id="ARBA00022679"/>
    </source>
</evidence>